<feature type="domain" description="NnrU" evidence="5">
    <location>
        <begin position="162"/>
        <end position="317"/>
    </location>
</feature>
<evidence type="ECO:0000256" key="4">
    <source>
        <dbReference type="ARBA" id="ARBA00023136"/>
    </source>
</evidence>
<evidence type="ECO:0000313" key="7">
    <source>
        <dbReference type="Proteomes" id="UP000000759"/>
    </source>
</evidence>
<dbReference type="GeneID" id="7204761"/>
<gene>
    <name evidence="6" type="ORF">PHATR_46938</name>
</gene>
<comment type="subcellular location">
    <subcellularLocation>
        <location evidence="1">Membrane</location>
        <topology evidence="1">Multi-pass membrane protein</topology>
    </subcellularLocation>
</comment>
<keyword evidence="3" id="KW-1133">Transmembrane helix</keyword>
<dbReference type="KEGG" id="pti:PHATR_46938"/>
<dbReference type="InParanoid" id="B5Y497"/>
<keyword evidence="4" id="KW-0472">Membrane</keyword>
<keyword evidence="2" id="KW-0812">Transmembrane</keyword>
<dbReference type="HOGENOM" id="CLU_886986_0_0_1"/>
<evidence type="ECO:0000256" key="3">
    <source>
        <dbReference type="ARBA" id="ARBA00022989"/>
    </source>
</evidence>
<dbReference type="OrthoDB" id="41527at2759"/>
<name>B5Y497_PHATC</name>
<dbReference type="InterPro" id="IPR009915">
    <property type="entry name" value="NnrU_dom"/>
</dbReference>
<keyword evidence="7" id="KW-1185">Reference proteome</keyword>
<dbReference type="eggNOG" id="ENOG502SMBV">
    <property type="taxonomic scope" value="Eukaryota"/>
</dbReference>
<sequence>MVAPIFHSARVRRLSVLGLTLGIVFASLSTASAFSATSRQLYHSAQSSFFRNRHSQRLCATRKPTLRRSIRSPMQRSSLRRTVVQLPMMTINSFSEPDRALAFWIIAFASSHIGMSATRNRLIILAGEFADRFGLVGTAGWKLPSFWPGDKVAGQQIWPDTETTGRQIYRIGYTSLSSITLGNALAFYLQSSSATTEPLGPSLWFAVAVVANTASLSSLANASPLGLMPGFQASSTVSSVSELRLERNDTLKFKVQGLTRITRHPLILPVVPWGVANAFLLGGRPCDWLLFGGLSLYAVAGCTAQDLRISRQEGSVGTVFQANTVDQEPLQSFFEATSFVPFLAIFDGRQNLADTVRETPWLAVAISSVLGFVIEENMVAFLQSYSY</sequence>
<evidence type="ECO:0000256" key="2">
    <source>
        <dbReference type="ARBA" id="ARBA00022692"/>
    </source>
</evidence>
<evidence type="ECO:0000259" key="5">
    <source>
        <dbReference type="Pfam" id="PF07298"/>
    </source>
</evidence>
<reference evidence="6 7" key="1">
    <citation type="journal article" date="2008" name="Nature">
        <title>The Phaeodactylum genome reveals the evolutionary history of diatom genomes.</title>
        <authorList>
            <person name="Bowler C."/>
            <person name="Allen A.E."/>
            <person name="Badger J.H."/>
            <person name="Grimwood J."/>
            <person name="Jabbari K."/>
            <person name="Kuo A."/>
            <person name="Maheswari U."/>
            <person name="Martens C."/>
            <person name="Maumus F."/>
            <person name="Otillar R.P."/>
            <person name="Rayko E."/>
            <person name="Salamov A."/>
            <person name="Vandepoele K."/>
            <person name="Beszteri B."/>
            <person name="Gruber A."/>
            <person name="Heijde M."/>
            <person name="Katinka M."/>
            <person name="Mock T."/>
            <person name="Valentin K."/>
            <person name="Verret F."/>
            <person name="Berges J.A."/>
            <person name="Brownlee C."/>
            <person name="Cadoret J.P."/>
            <person name="Chiovitti A."/>
            <person name="Choi C.J."/>
            <person name="Coesel S."/>
            <person name="De Martino A."/>
            <person name="Detter J.C."/>
            <person name="Durkin C."/>
            <person name="Falciatore A."/>
            <person name="Fournet J."/>
            <person name="Haruta M."/>
            <person name="Huysman M.J."/>
            <person name="Jenkins B.D."/>
            <person name="Jiroutova K."/>
            <person name="Jorgensen R.E."/>
            <person name="Joubert Y."/>
            <person name="Kaplan A."/>
            <person name="Kroger N."/>
            <person name="Kroth P.G."/>
            <person name="La Roche J."/>
            <person name="Lindquist E."/>
            <person name="Lommer M."/>
            <person name="Martin-Jezequel V."/>
            <person name="Lopez P.J."/>
            <person name="Lucas S."/>
            <person name="Mangogna M."/>
            <person name="McGinnis K."/>
            <person name="Medlin L.K."/>
            <person name="Montsant A."/>
            <person name="Oudot-Le Secq M.P."/>
            <person name="Napoli C."/>
            <person name="Obornik M."/>
            <person name="Parker M.S."/>
            <person name="Petit J.L."/>
            <person name="Porcel B.M."/>
            <person name="Poulsen N."/>
            <person name="Robison M."/>
            <person name="Rychlewski L."/>
            <person name="Rynearson T.A."/>
            <person name="Schmutz J."/>
            <person name="Shapiro H."/>
            <person name="Siaut M."/>
            <person name="Stanley M."/>
            <person name="Sussman M.R."/>
            <person name="Taylor A.R."/>
            <person name="Vardi A."/>
            <person name="von Dassow P."/>
            <person name="Vyverman W."/>
            <person name="Willis A."/>
            <person name="Wyrwicz L.S."/>
            <person name="Rokhsar D.S."/>
            <person name="Weissenbach J."/>
            <person name="Armbrust E.V."/>
            <person name="Green B.R."/>
            <person name="Van de Peer Y."/>
            <person name="Grigoriev I.V."/>
        </authorList>
    </citation>
    <scope>NUCLEOTIDE SEQUENCE [LARGE SCALE GENOMIC DNA]</scope>
    <source>
        <strain evidence="6 7">CCAP 1055/1</strain>
    </source>
</reference>
<organism evidence="6 7">
    <name type="scientific">Phaeodactylum tricornutum (strain CCAP 1055/1)</name>
    <dbReference type="NCBI Taxonomy" id="556484"/>
    <lineage>
        <taxon>Eukaryota</taxon>
        <taxon>Sar</taxon>
        <taxon>Stramenopiles</taxon>
        <taxon>Ochrophyta</taxon>
        <taxon>Bacillariophyta</taxon>
        <taxon>Bacillariophyceae</taxon>
        <taxon>Bacillariophycidae</taxon>
        <taxon>Naviculales</taxon>
        <taxon>Phaeodactylaceae</taxon>
        <taxon>Phaeodactylum</taxon>
    </lineage>
</organism>
<evidence type="ECO:0000313" key="6">
    <source>
        <dbReference type="EMBL" id="ACI65269.1"/>
    </source>
</evidence>
<dbReference type="PaxDb" id="2850-Phatr46938"/>
<reference evidence="7" key="2">
    <citation type="submission" date="2008-08" db="EMBL/GenBank/DDBJ databases">
        <authorList>
            <consortium name="Diatom Consortium"/>
            <person name="Grigoriev I."/>
            <person name="Grimwood J."/>
            <person name="Kuo A."/>
            <person name="Otillar R.P."/>
            <person name="Salamov A."/>
            <person name="Detter J.C."/>
            <person name="Lindquist E."/>
            <person name="Shapiro H."/>
            <person name="Lucas S."/>
            <person name="Glavina del Rio T."/>
            <person name="Pitluck S."/>
            <person name="Rokhsar D."/>
            <person name="Bowler C."/>
        </authorList>
    </citation>
    <scope>GENOME REANNOTATION</scope>
    <source>
        <strain evidence="7">CCAP 1055/1</strain>
    </source>
</reference>
<proteinExistence type="predicted"/>
<dbReference type="Proteomes" id="UP000000759">
    <property type="component" value="Chromosome 11"/>
</dbReference>
<evidence type="ECO:0000256" key="1">
    <source>
        <dbReference type="ARBA" id="ARBA00004141"/>
    </source>
</evidence>
<dbReference type="EMBL" id="CP001141">
    <property type="protein sequence ID" value="ACI65269.1"/>
    <property type="molecule type" value="Genomic_DNA"/>
</dbReference>
<accession>B5Y497</accession>
<dbReference type="RefSeq" id="XP_002185799.1">
    <property type="nucleotide sequence ID" value="XM_002185763.1"/>
</dbReference>
<dbReference type="Pfam" id="PF07298">
    <property type="entry name" value="NnrU"/>
    <property type="match status" value="1"/>
</dbReference>
<dbReference type="AlphaFoldDB" id="B5Y497"/>
<dbReference type="GO" id="GO:0016020">
    <property type="term" value="C:membrane"/>
    <property type="evidence" value="ECO:0007669"/>
    <property type="project" value="UniProtKB-SubCell"/>
</dbReference>
<protein>
    <recommendedName>
        <fullName evidence="5">NnrU domain-containing protein</fullName>
    </recommendedName>
</protein>